<protein>
    <recommendedName>
        <fullName evidence="5">Longin domain-containing protein</fullName>
    </recommendedName>
</protein>
<dbReference type="Pfam" id="PF13774">
    <property type="entry name" value="Longin"/>
    <property type="match status" value="1"/>
</dbReference>
<feature type="compositionally biased region" description="Basic and acidic residues" evidence="4">
    <location>
        <begin position="89"/>
        <end position="98"/>
    </location>
</feature>
<keyword evidence="3" id="KW-0472">Membrane</keyword>
<sequence length="98" mass="10972">MLSTRAILGKIDSHTASRLSYAYESWFFHYIAEDGLVFLAVSDADSGRRVSFAFLAQLQKEYNAMPPSANTQPKLDALRAQFNQSPDSDPIRRAQSES</sequence>
<reference evidence="6 7" key="1">
    <citation type="submission" date="2017-10" db="EMBL/GenBank/DDBJ databases">
        <title>A novel species of cold-tolerant Malassezia isolated from bats.</title>
        <authorList>
            <person name="Lorch J.M."/>
            <person name="Palmer J.M."/>
            <person name="Vanderwolf K.J."/>
            <person name="Schmidt K.Z."/>
            <person name="Verant M.L."/>
            <person name="Weller T.J."/>
            <person name="Blehert D.S."/>
        </authorList>
    </citation>
    <scope>NUCLEOTIDE SEQUENCE [LARGE SCALE GENOMIC DNA]</scope>
    <source>
        <strain evidence="6 7">NWHC:44797-103</strain>
    </source>
</reference>
<proteinExistence type="inferred from homology"/>
<dbReference type="InterPro" id="IPR011012">
    <property type="entry name" value="Longin-like_dom_sf"/>
</dbReference>
<dbReference type="STRING" id="2020962.A0A2N1J7R6"/>
<dbReference type="OrthoDB" id="248747at2759"/>
<name>A0A2N1J7R6_9BASI</name>
<evidence type="ECO:0000256" key="4">
    <source>
        <dbReference type="SAM" id="MobiDB-lite"/>
    </source>
</evidence>
<dbReference type="PROSITE" id="PS50859">
    <property type="entry name" value="LONGIN"/>
    <property type="match status" value="1"/>
</dbReference>
<feature type="region of interest" description="Disordered" evidence="4">
    <location>
        <begin position="65"/>
        <end position="98"/>
    </location>
</feature>
<dbReference type="InterPro" id="IPR010908">
    <property type="entry name" value="Longin_dom"/>
</dbReference>
<comment type="subcellular location">
    <subcellularLocation>
        <location evidence="1">Membrane</location>
    </subcellularLocation>
</comment>
<dbReference type="Gene3D" id="3.30.450.50">
    <property type="entry name" value="Longin domain"/>
    <property type="match status" value="1"/>
</dbReference>
<dbReference type="SUPFAM" id="SSF64356">
    <property type="entry name" value="SNARE-like"/>
    <property type="match status" value="1"/>
</dbReference>
<dbReference type="EMBL" id="KZ454994">
    <property type="protein sequence ID" value="PKI82598.1"/>
    <property type="molecule type" value="Genomic_DNA"/>
</dbReference>
<dbReference type="SMART" id="SM01270">
    <property type="entry name" value="Longin"/>
    <property type="match status" value="1"/>
</dbReference>
<feature type="domain" description="Longin" evidence="5">
    <location>
        <begin position="1"/>
        <end position="62"/>
    </location>
</feature>
<dbReference type="Proteomes" id="UP000232875">
    <property type="component" value="Unassembled WGS sequence"/>
</dbReference>
<gene>
    <name evidence="6" type="ORF">MVES_003416</name>
</gene>
<evidence type="ECO:0000259" key="5">
    <source>
        <dbReference type="PROSITE" id="PS50859"/>
    </source>
</evidence>
<accession>A0A2N1J7R6</accession>
<evidence type="ECO:0000256" key="1">
    <source>
        <dbReference type="ARBA" id="ARBA00004370"/>
    </source>
</evidence>
<evidence type="ECO:0000313" key="7">
    <source>
        <dbReference type="Proteomes" id="UP000232875"/>
    </source>
</evidence>
<comment type="similarity">
    <text evidence="2">Belongs to the synaptobrevin family.</text>
</comment>
<keyword evidence="7" id="KW-1185">Reference proteome</keyword>
<dbReference type="GO" id="GO:0016020">
    <property type="term" value="C:membrane"/>
    <property type="evidence" value="ECO:0007669"/>
    <property type="project" value="UniProtKB-SubCell"/>
</dbReference>
<evidence type="ECO:0000256" key="2">
    <source>
        <dbReference type="ARBA" id="ARBA00008025"/>
    </source>
</evidence>
<dbReference type="CDD" id="cd14824">
    <property type="entry name" value="Longin"/>
    <property type="match status" value="1"/>
</dbReference>
<dbReference type="AlphaFoldDB" id="A0A2N1J7R6"/>
<organism evidence="6 7">
    <name type="scientific">Malassezia vespertilionis</name>
    <dbReference type="NCBI Taxonomy" id="2020962"/>
    <lineage>
        <taxon>Eukaryota</taxon>
        <taxon>Fungi</taxon>
        <taxon>Dikarya</taxon>
        <taxon>Basidiomycota</taxon>
        <taxon>Ustilaginomycotina</taxon>
        <taxon>Malasseziomycetes</taxon>
        <taxon>Malasseziales</taxon>
        <taxon>Malasseziaceae</taxon>
        <taxon>Malassezia</taxon>
    </lineage>
</organism>
<evidence type="ECO:0000256" key="3">
    <source>
        <dbReference type="ARBA" id="ARBA00023136"/>
    </source>
</evidence>
<evidence type="ECO:0000313" key="6">
    <source>
        <dbReference type="EMBL" id="PKI82598.1"/>
    </source>
</evidence>